<name>A0A563ESM6_9PSEU</name>
<dbReference type="InterPro" id="IPR006776">
    <property type="entry name" value="SsgB"/>
</dbReference>
<dbReference type="Pfam" id="PF04686">
    <property type="entry name" value="SsgA"/>
    <property type="match status" value="1"/>
</dbReference>
<evidence type="ECO:0000256" key="2">
    <source>
        <dbReference type="ARBA" id="ARBA00009323"/>
    </source>
</evidence>
<evidence type="ECO:0000256" key="6">
    <source>
        <dbReference type="ARBA" id="ARBA00023306"/>
    </source>
</evidence>
<organism evidence="7 8">
    <name type="scientific">Lentzea tibetensis</name>
    <dbReference type="NCBI Taxonomy" id="2591470"/>
    <lineage>
        <taxon>Bacteria</taxon>
        <taxon>Bacillati</taxon>
        <taxon>Actinomycetota</taxon>
        <taxon>Actinomycetes</taxon>
        <taxon>Pseudonocardiales</taxon>
        <taxon>Pseudonocardiaceae</taxon>
        <taxon>Lentzea</taxon>
    </lineage>
</organism>
<evidence type="ECO:0000256" key="4">
    <source>
        <dbReference type="ARBA" id="ARBA00022969"/>
    </source>
</evidence>
<dbReference type="GO" id="GO:0030428">
    <property type="term" value="C:cell septum"/>
    <property type="evidence" value="ECO:0007669"/>
    <property type="project" value="UniProtKB-SubCell"/>
</dbReference>
<dbReference type="AlphaFoldDB" id="A0A563ESM6"/>
<keyword evidence="4" id="KW-0749">Sporulation</keyword>
<evidence type="ECO:0000256" key="5">
    <source>
        <dbReference type="ARBA" id="ARBA00023210"/>
    </source>
</evidence>
<evidence type="ECO:0000256" key="3">
    <source>
        <dbReference type="ARBA" id="ARBA00022618"/>
    </source>
</evidence>
<gene>
    <name evidence="7" type="ORF">FKR81_18745</name>
</gene>
<protein>
    <submittedName>
        <fullName evidence="7">SsgA family sporulation/cell division regulator</fullName>
    </submittedName>
</protein>
<proteinExistence type="inferred from homology"/>
<dbReference type="OrthoDB" id="3853096at2"/>
<keyword evidence="5" id="KW-0717">Septation</keyword>
<sequence>MAERRDGERRMANVTRVGIDTVFEFIGPDGRPAPVSVELGYRADDPHAVAMTFRMGDNATTWLMSRDLLANGMVHGSGDGDVRLRPFTARMAILELYSDEDHAVFHVPVGGLQAFLNSTYDVVPPGRESDFLDIDSALRSLFGQ</sequence>
<dbReference type="Proteomes" id="UP000316639">
    <property type="component" value="Unassembled WGS sequence"/>
</dbReference>
<keyword evidence="6" id="KW-0131">Cell cycle</keyword>
<dbReference type="GO" id="GO:0000917">
    <property type="term" value="P:division septum assembly"/>
    <property type="evidence" value="ECO:0007669"/>
    <property type="project" value="UniProtKB-KW"/>
</dbReference>
<dbReference type="Gene3D" id="2.30.31.20">
    <property type="entry name" value="Sporulation-specific cell division protein SsgB"/>
    <property type="match status" value="1"/>
</dbReference>
<evidence type="ECO:0000313" key="7">
    <source>
        <dbReference type="EMBL" id="TWP50653.1"/>
    </source>
</evidence>
<evidence type="ECO:0000256" key="1">
    <source>
        <dbReference type="ARBA" id="ARBA00004431"/>
    </source>
</evidence>
<keyword evidence="3 7" id="KW-0132">Cell division</keyword>
<reference evidence="7 8" key="1">
    <citation type="submission" date="2019-07" db="EMBL/GenBank/DDBJ databases">
        <title>Lentzea xizangensis sp. nov., isolated from Qinghai-Tibetan Plateau Soils.</title>
        <authorList>
            <person name="Huang J."/>
        </authorList>
    </citation>
    <scope>NUCLEOTIDE SEQUENCE [LARGE SCALE GENOMIC DNA]</scope>
    <source>
        <strain evidence="7 8">FXJ1.1311</strain>
    </source>
</reference>
<comment type="caution">
    <text evidence="7">The sequence shown here is derived from an EMBL/GenBank/DDBJ whole genome shotgun (WGS) entry which is preliminary data.</text>
</comment>
<comment type="subcellular location">
    <subcellularLocation>
        <location evidence="1">Cell septum</location>
    </subcellularLocation>
</comment>
<dbReference type="InterPro" id="IPR038658">
    <property type="entry name" value="SsgB_sf"/>
</dbReference>
<dbReference type="GO" id="GO:0030435">
    <property type="term" value="P:sporulation resulting in formation of a cellular spore"/>
    <property type="evidence" value="ECO:0007669"/>
    <property type="project" value="UniProtKB-KW"/>
</dbReference>
<accession>A0A563ESM6</accession>
<comment type="similarity">
    <text evidence="2">Belongs to the SsgA family.</text>
</comment>
<evidence type="ECO:0000313" key="8">
    <source>
        <dbReference type="Proteomes" id="UP000316639"/>
    </source>
</evidence>
<keyword evidence="8" id="KW-1185">Reference proteome</keyword>
<dbReference type="EMBL" id="VOBR01000011">
    <property type="protein sequence ID" value="TWP50653.1"/>
    <property type="molecule type" value="Genomic_DNA"/>
</dbReference>